<dbReference type="Gene3D" id="1.10.260.40">
    <property type="entry name" value="lambda repressor-like DNA-binding domains"/>
    <property type="match status" value="1"/>
</dbReference>
<dbReference type="InterPro" id="IPR001387">
    <property type="entry name" value="Cro/C1-type_HTH"/>
</dbReference>
<dbReference type="SMART" id="SM00530">
    <property type="entry name" value="HTH_XRE"/>
    <property type="match status" value="1"/>
</dbReference>
<dbReference type="EMBL" id="CQPA01000045">
    <property type="protein sequence ID" value="CNU97079.1"/>
    <property type="molecule type" value="Genomic_DNA"/>
</dbReference>
<organism evidence="3 7">
    <name type="scientific">Salmonella enterica subsp. enterica serovar Bovismorbificans</name>
    <dbReference type="NCBI Taxonomy" id="58097"/>
    <lineage>
        <taxon>Bacteria</taxon>
        <taxon>Pseudomonadati</taxon>
        <taxon>Pseudomonadota</taxon>
        <taxon>Gammaproteobacteria</taxon>
        <taxon>Enterobacterales</taxon>
        <taxon>Enterobacteriaceae</taxon>
        <taxon>Salmonella</taxon>
    </lineage>
</organism>
<dbReference type="EMBL" id="CQPD01000017">
    <property type="protein sequence ID" value="CNU14917.1"/>
    <property type="molecule type" value="Genomic_DNA"/>
</dbReference>
<dbReference type="Proteomes" id="UP000039541">
    <property type="component" value="Unassembled WGS sequence"/>
</dbReference>
<reference evidence="5 6" key="1">
    <citation type="submission" date="2015-03" db="EMBL/GenBank/DDBJ databases">
        <authorList>
            <consortium name="Pathogen Informatics"/>
        </authorList>
    </citation>
    <scope>NUCLEOTIDE SEQUENCE [LARGE SCALE GENOMIC DNA]</scope>
    <source>
        <strain evidence="2 5">3476</strain>
        <strain evidence="4 6">A1104</strain>
        <strain evidence="3 7">D4891</strain>
    </source>
</reference>
<evidence type="ECO:0000313" key="3">
    <source>
        <dbReference type="EMBL" id="CNU14917.1"/>
    </source>
</evidence>
<evidence type="ECO:0000259" key="1">
    <source>
        <dbReference type="PROSITE" id="PS50943"/>
    </source>
</evidence>
<evidence type="ECO:0000313" key="7">
    <source>
        <dbReference type="Proteomes" id="UP000042394"/>
    </source>
</evidence>
<gene>
    <name evidence="4" type="ORF">ERS008198_04025</name>
    <name evidence="2" type="ORF">ERS008202_01159</name>
    <name evidence="3" type="ORF">ERS008207_01951</name>
</gene>
<dbReference type="InterPro" id="IPR010982">
    <property type="entry name" value="Lambda_DNA-bd_dom_sf"/>
</dbReference>
<dbReference type="CDD" id="cd00093">
    <property type="entry name" value="HTH_XRE"/>
    <property type="match status" value="1"/>
</dbReference>
<protein>
    <submittedName>
        <fullName evidence="3">DNA-binding protein</fullName>
    </submittedName>
</protein>
<accession>A0A655CJ21</accession>
<name>A0A655CJ21_SALET</name>
<dbReference type="PROSITE" id="PS50943">
    <property type="entry name" value="HTH_CROC1"/>
    <property type="match status" value="1"/>
</dbReference>
<sequence>MVSKRYTNKLSLRLKIKSSPRRILFYKQKAYSSDMTAKKLLNPILVERLTELTRRGMTKSDMARVAGITPQSVNGWFKKGAMSKESALAVADAAGVSVPWLLGEEVSEQNGLKPDEQRLLELYRQLPEEEQQNMMRIFSLRLKELDELYAKYMSRRIKTDQ</sequence>
<dbReference type="SUPFAM" id="SSF47413">
    <property type="entry name" value="lambda repressor-like DNA-binding domains"/>
    <property type="match status" value="1"/>
</dbReference>
<keyword evidence="3" id="KW-0238">DNA-binding</keyword>
<evidence type="ECO:0000313" key="5">
    <source>
        <dbReference type="Proteomes" id="UP000039541"/>
    </source>
</evidence>
<dbReference type="EMBL" id="CQPC01000010">
    <property type="protein sequence ID" value="CNT83435.1"/>
    <property type="molecule type" value="Genomic_DNA"/>
</dbReference>
<dbReference type="Proteomes" id="UP000042394">
    <property type="component" value="Unassembled WGS sequence"/>
</dbReference>
<evidence type="ECO:0000313" key="4">
    <source>
        <dbReference type="EMBL" id="CNU97079.1"/>
    </source>
</evidence>
<dbReference type="GO" id="GO:0003677">
    <property type="term" value="F:DNA binding"/>
    <property type="evidence" value="ECO:0007669"/>
    <property type="project" value="UniProtKB-KW"/>
</dbReference>
<dbReference type="Proteomes" id="UP000041314">
    <property type="component" value="Unassembled WGS sequence"/>
</dbReference>
<dbReference type="Pfam" id="PF01381">
    <property type="entry name" value="HTH_3"/>
    <property type="match status" value="1"/>
</dbReference>
<evidence type="ECO:0000313" key="6">
    <source>
        <dbReference type="Proteomes" id="UP000041314"/>
    </source>
</evidence>
<evidence type="ECO:0000313" key="2">
    <source>
        <dbReference type="EMBL" id="CNT83435.1"/>
    </source>
</evidence>
<proteinExistence type="predicted"/>
<dbReference type="AlphaFoldDB" id="A0A655CJ21"/>
<feature type="domain" description="HTH cro/C1-type" evidence="1">
    <location>
        <begin position="54"/>
        <end position="101"/>
    </location>
</feature>